<dbReference type="OrthoDB" id="5307922at2759"/>
<dbReference type="PANTHER" id="PTHR11799">
    <property type="entry name" value="PARAOXONASE"/>
    <property type="match status" value="1"/>
</dbReference>
<proteinExistence type="predicted"/>
<dbReference type="OMA" id="FLREWHP"/>
<dbReference type="Proteomes" id="UP000008837">
    <property type="component" value="Unassembled WGS sequence"/>
</dbReference>
<dbReference type="InterPro" id="IPR051288">
    <property type="entry name" value="Serum_paraoxonase/arylesterase"/>
</dbReference>
<accession>A8Q7V7</accession>
<name>A8Q7V7_MALGO</name>
<dbReference type="AlphaFoldDB" id="A8Q7V7"/>
<dbReference type="InterPro" id="IPR011042">
    <property type="entry name" value="6-blade_b-propeller_TolB-like"/>
</dbReference>
<gene>
    <name evidence="1" type="ORF">MGL_3137</name>
</gene>
<evidence type="ECO:0000313" key="1">
    <source>
        <dbReference type="EMBL" id="EDP42379.1"/>
    </source>
</evidence>
<dbReference type="KEGG" id="mgl:MGL_3137"/>
<dbReference type="EMBL" id="AAYY01000011">
    <property type="protein sequence ID" value="EDP42379.1"/>
    <property type="molecule type" value="Genomic_DNA"/>
</dbReference>
<keyword evidence="2" id="KW-1185">Reference proteome</keyword>
<comment type="caution">
    <text evidence="1">The sequence shown here is derived from an EMBL/GenBank/DDBJ whole genome shotgun (WGS) entry which is preliminary data.</text>
</comment>
<dbReference type="VEuPathDB" id="FungiDB:MGL_3137"/>
<dbReference type="Gene3D" id="2.120.10.30">
    <property type="entry name" value="TolB, C-terminal domain"/>
    <property type="match status" value="2"/>
</dbReference>
<evidence type="ECO:0000313" key="2">
    <source>
        <dbReference type="Proteomes" id="UP000008837"/>
    </source>
</evidence>
<dbReference type="PANTHER" id="PTHR11799:SF30">
    <property type="entry name" value="SERUM PARAOXONASE_ARYLESTERASE 2"/>
    <property type="match status" value="1"/>
</dbReference>
<dbReference type="GeneID" id="5853899"/>
<sequence>MIVVGWFALQWELVFIKAPMVFRSARHLLPEWYVRGGGSSSAPVKGSITCKSLRSGYIDDPQAYRVNPMSGSHAQVAEACEDLHMSTKLGIVLMSCDPGRVVWNTFMNSLQQPATHGALWMSEYKSNDPQPVLLHIHGYPEAEDFHPLGMGLYEVSEHQARLFLVNQRTHASTIELIDLERRADSDESTANRNHRASWHARYVRTLYHPIATHTPNAIHAVNLNELYVTNSHVVALRSPPRPAYEAVLASQFGDAIAPLVYKVVTYKPLTAMWQKLDSFIGWGYVAHVHMAGLSQDTDHDGDDNVNYKTDASMQAVAASMPDLLHSMRGVSAFIWAGRVPFANGIVATEKNVIVAATSAPGLYVYDQTNDTHARRQQQRPRAFVPTPFFPDNLAVSRGPQPDTLRIVVAGHPSLKDLEHVVSHPHTQRYAPSWVVEVFYDESLSYTGDDADVPYPAQKALMTVPNGWHVRTLLQTNGRSTALVLSSSSSAVWDPTYAAHGSFYVSGLYEPAPIVCRGMYA</sequence>
<dbReference type="RefSeq" id="XP_001729593.1">
    <property type="nucleotide sequence ID" value="XM_001729541.1"/>
</dbReference>
<reference evidence="1 2" key="1">
    <citation type="journal article" date="2007" name="Proc. Natl. Acad. Sci. U.S.A.">
        <title>Dandruff-associated Malassezia genomes reveal convergent and divergent virulence traits shared with plant and human fungal pathogens.</title>
        <authorList>
            <person name="Xu J."/>
            <person name="Saunders C.W."/>
            <person name="Hu P."/>
            <person name="Grant R.A."/>
            <person name="Boekhout T."/>
            <person name="Kuramae E.E."/>
            <person name="Kronstad J.W."/>
            <person name="Deangelis Y.M."/>
            <person name="Reeder N.L."/>
            <person name="Johnstone K.R."/>
            <person name="Leland M."/>
            <person name="Fieno A.M."/>
            <person name="Begley W.M."/>
            <person name="Sun Y."/>
            <person name="Lacey M.P."/>
            <person name="Chaudhary T."/>
            <person name="Keough T."/>
            <person name="Chu L."/>
            <person name="Sears R."/>
            <person name="Yuan B."/>
            <person name="Dawson T.L.Jr."/>
        </authorList>
    </citation>
    <scope>NUCLEOTIDE SEQUENCE [LARGE SCALE GENOMIC DNA]</scope>
    <source>
        <strain evidence="2">ATCC MYA-4612 / CBS 7966</strain>
    </source>
</reference>
<dbReference type="InParanoid" id="A8Q7V7"/>
<organism evidence="1 2">
    <name type="scientific">Malassezia globosa (strain ATCC MYA-4612 / CBS 7966)</name>
    <name type="common">Dandruff-associated fungus</name>
    <dbReference type="NCBI Taxonomy" id="425265"/>
    <lineage>
        <taxon>Eukaryota</taxon>
        <taxon>Fungi</taxon>
        <taxon>Dikarya</taxon>
        <taxon>Basidiomycota</taxon>
        <taxon>Ustilaginomycotina</taxon>
        <taxon>Malasseziomycetes</taxon>
        <taxon>Malasseziales</taxon>
        <taxon>Malasseziaceae</taxon>
        <taxon>Malassezia</taxon>
    </lineage>
</organism>
<protein>
    <submittedName>
        <fullName evidence="1">Uncharacterized protein</fullName>
    </submittedName>
</protein>